<dbReference type="RefSeq" id="WP_181557909.1">
    <property type="nucleotide sequence ID" value="NZ_JACHWI010000004.1"/>
</dbReference>
<gene>
    <name evidence="2" type="ORF">B0I29_11016</name>
</gene>
<evidence type="ECO:0008006" key="4">
    <source>
        <dbReference type="Google" id="ProtNLM"/>
    </source>
</evidence>
<dbReference type="AlphaFoldDB" id="A0A327Z960"/>
<name>A0A327Z960_9ACTN</name>
<protein>
    <recommendedName>
        <fullName evidence="4">IPT/TIG domain-containing protein</fullName>
    </recommendedName>
</protein>
<organism evidence="2 3">
    <name type="scientific">Actinoplanes lutulentus</name>
    <dbReference type="NCBI Taxonomy" id="1287878"/>
    <lineage>
        <taxon>Bacteria</taxon>
        <taxon>Bacillati</taxon>
        <taxon>Actinomycetota</taxon>
        <taxon>Actinomycetes</taxon>
        <taxon>Micromonosporales</taxon>
        <taxon>Micromonosporaceae</taxon>
        <taxon>Actinoplanes</taxon>
    </lineage>
</organism>
<keyword evidence="1" id="KW-0732">Signal</keyword>
<evidence type="ECO:0000313" key="2">
    <source>
        <dbReference type="EMBL" id="RAK35264.1"/>
    </source>
</evidence>
<sequence length="707" mass="73841">MSRRFIAFATTSLLASGVVVGLGAAPASAAGFRVGATSTAASAGAPSVSSARYPDALTPHGGIALSGDFTMESAAGDAVRYEYHFTGPELGDSQPWFERSPQTPGGPLTIEWTPLFSGVHELTVHSFDADGNQSETAVFKFWVLDTRPTVTSTDYPGIFFHDLKFNVGVPGEFHIDGPAGAERLDWRFEDSEPTGSVVPDADGDADVKITPTEGGYQLLWVRAIKTIDGKERKFPEHAYAFLVDNGPLVSGGVYREMFLGDKVSVHATPRVPGVKEYRYWFGLDGGGITEQVAVPAKSDGSADFVFTVTDPTQRDLYVRTVDADGDLSVARHTSASVSDRPKVVSSEFPEIGTARLIPGTFTFTPREPGVTSYRYTLNGGPAVTVKAKADGTATITVTPSVARTHELVVRSFVGEAGSEETWYVFKVAPAAVKVTAAGPASVTTGGVRTITVKGSNLLRKDVLQVTPAGGKAITATIKSVSADGTTAVADVNLTGAPAGVASVTLRPYGAGQAAVVLAKAFTIVLQAKPVATKRPAISGTVMVGKVVKAVPGTWSPAATGYRYQWAANGVAIKGATGSALTIPASVAGKRLTVTVTATRAGHQPGTAASAATAAVAKAKAPKATKKPKITGTPKVGKKLTANVGTWLPKVDSYRYQWRVNGKVIKGATGRTLKLKSAWRNKKITVTVIAKKAGHVDGKAISASVKIR</sequence>
<keyword evidence="3" id="KW-1185">Reference proteome</keyword>
<evidence type="ECO:0000313" key="3">
    <source>
        <dbReference type="Proteomes" id="UP000249341"/>
    </source>
</evidence>
<feature type="chain" id="PRO_5038785322" description="IPT/TIG domain-containing protein" evidence="1">
    <location>
        <begin position="30"/>
        <end position="707"/>
    </location>
</feature>
<dbReference type="EMBL" id="QLMJ01000010">
    <property type="protein sequence ID" value="RAK35264.1"/>
    <property type="molecule type" value="Genomic_DNA"/>
</dbReference>
<accession>A0A327Z960</accession>
<dbReference type="Gene3D" id="2.60.40.2700">
    <property type="match status" value="2"/>
</dbReference>
<feature type="signal peptide" evidence="1">
    <location>
        <begin position="1"/>
        <end position="29"/>
    </location>
</feature>
<evidence type="ECO:0000256" key="1">
    <source>
        <dbReference type="SAM" id="SignalP"/>
    </source>
</evidence>
<comment type="caution">
    <text evidence="2">The sequence shown here is derived from an EMBL/GenBank/DDBJ whole genome shotgun (WGS) entry which is preliminary data.</text>
</comment>
<dbReference type="Proteomes" id="UP000249341">
    <property type="component" value="Unassembled WGS sequence"/>
</dbReference>
<reference evidence="2 3" key="1">
    <citation type="submission" date="2018-06" db="EMBL/GenBank/DDBJ databases">
        <title>Genomic Encyclopedia of Type Strains, Phase III (KMG-III): the genomes of soil and plant-associated and newly described type strains.</title>
        <authorList>
            <person name="Whitman W."/>
        </authorList>
    </citation>
    <scope>NUCLEOTIDE SEQUENCE [LARGE SCALE GENOMIC DNA]</scope>
    <source>
        <strain evidence="2 3">CGMCC 4.7090</strain>
    </source>
</reference>
<proteinExistence type="predicted"/>